<protein>
    <submittedName>
        <fullName evidence="1">Extracellular solute-binding protein</fullName>
    </submittedName>
</protein>
<comment type="caution">
    <text evidence="1">The sequence shown here is derived from an EMBL/GenBank/DDBJ whole genome shotgun (WGS) entry which is preliminary data.</text>
</comment>
<accession>A0A844BYX6</accession>
<dbReference type="AlphaFoldDB" id="A0A844BYX6"/>
<proteinExistence type="predicted"/>
<evidence type="ECO:0000313" key="1">
    <source>
        <dbReference type="EMBL" id="MRJ47219.1"/>
    </source>
</evidence>
<dbReference type="PANTHER" id="PTHR43649:SF27">
    <property type="entry name" value="EXTRACELLULAR SOLUTE-BINDING PROTEIN FAMILY 1"/>
    <property type="match status" value="1"/>
</dbReference>
<dbReference type="Proteomes" id="UP000440066">
    <property type="component" value="Unassembled WGS sequence"/>
</dbReference>
<dbReference type="Pfam" id="PF01547">
    <property type="entry name" value="SBP_bac_1"/>
    <property type="match status" value="1"/>
</dbReference>
<gene>
    <name evidence="1" type="ORF">GF867_06545</name>
</gene>
<dbReference type="PANTHER" id="PTHR43649">
    <property type="entry name" value="ARABINOSE-BINDING PROTEIN-RELATED"/>
    <property type="match status" value="1"/>
</dbReference>
<dbReference type="SUPFAM" id="SSF53850">
    <property type="entry name" value="Periplasmic binding protein-like II"/>
    <property type="match status" value="1"/>
</dbReference>
<dbReference type="Gene3D" id="2.60.120.260">
    <property type="entry name" value="Galactose-binding domain-like"/>
    <property type="match status" value="2"/>
</dbReference>
<name>A0A844BYX6_9LACT</name>
<dbReference type="EMBL" id="WJQT01000007">
    <property type="protein sequence ID" value="MRJ47219.1"/>
    <property type="molecule type" value="Genomic_DNA"/>
</dbReference>
<dbReference type="InterPro" id="IPR050490">
    <property type="entry name" value="Bact_solute-bd_prot1"/>
</dbReference>
<organism evidence="1 2">
    <name type="scientific">Fundicoccus ignavus</name>
    <dbReference type="NCBI Taxonomy" id="2664442"/>
    <lineage>
        <taxon>Bacteria</taxon>
        <taxon>Bacillati</taxon>
        <taxon>Bacillota</taxon>
        <taxon>Bacilli</taxon>
        <taxon>Lactobacillales</taxon>
        <taxon>Aerococcaceae</taxon>
        <taxon>Fundicoccus</taxon>
    </lineage>
</organism>
<sequence length="992" mass="111507">MSSFTKVSVSEQPHSKRGDDSMIKTLSAIRTTIVLSIFLLTMTVLSLPSVSVAAQSTTILHSYDAFIQDRLSNGLEIYKQDAMSFQVTEIAVSQQNIKNDALILENLQQIEFEIEAPASGLYYMALTYQDVTESILPVSVEMTVNGEMQYQEMQNLEFKSLWQREKEVQRDRYNNEISPDIHKVNQAVTSYLTARNGYHNEPLLISLQAGTNKIELTSTEGTLNLLIIHLLGQDEVPVLNAESDPTVEVEGDVSVTIQAEQVYMQNSSSIRPGTAFNDSLTPYNNEHRVLNFLDGASFRYANDQIIYQVEVPTAGYYFVSLHYQQDARVDFPVFVNVSLNGQIPSESLINQALPYSASYQDVTFINQSTQSDLPIYFEEGINELSFQITLNPVKNVLERTESLIKDIQALSLQIENLLGGSVDTNRDIDLEDYISGIPEQLLVWADELALLQDEVIALTKIESTPGAFQQLKLAETQLRDLGETPRKIGNRWNELAKGGASVTAHLATLLQEATDNGVSIDEIVIHQTEKPAISQVGFIEGISNSFQRFFQSFSSQDYDVANDSDNLQVWVNRPRQYIEIMQQMIDQNFTVETGIQVDLSIMPDQNKLILANSSGNEPDVALGVGYALPFDLAIRGALADLTQFDGFEDVATNYSKNLLIPAAIGESVYAMPETMNFYVLFYRKDILDSLSLPIPDTMQELVNLLPALKQRGMSAFYPTATLGTSFKIFPWTMPMIYQSGGDFYTDSILETGLATDATIEGMRDLTDLFTIYSLPVDVPSFYQQFRDGSIPIGISDFGTYLMILNAAPEIANLWDIALVPGVENEEGEVQRWTSGGAESSIMFSDSERKDEAWEFMQWWLSAEVQTEFGVLLQTTYGREYMWNTANLEAFAELPWSTSHKNVILEQSQWIAEVPRTLGGYMVEREVSRLYTSVVVDGENLRKSNDLSIKRINREVLRKLEEFGYIVNGEWVMPYEMPNIENLLVEEGMSNDD</sequence>
<dbReference type="InterPro" id="IPR006059">
    <property type="entry name" value="SBP"/>
</dbReference>
<reference evidence="1 2" key="1">
    <citation type="submission" date="2019-11" db="EMBL/GenBank/DDBJ databases">
        <title>Characterisation of Fundicoccus ignavus gen. nov. sp. nov., a novel genus of the family Aerococcaceae from bulk tank milk.</title>
        <authorList>
            <person name="Siebert A."/>
            <person name="Huptas C."/>
            <person name="Wenning M."/>
            <person name="Scherer S."/>
            <person name="Doll E.V."/>
        </authorList>
    </citation>
    <scope>NUCLEOTIDE SEQUENCE [LARGE SCALE GENOMIC DNA]</scope>
    <source>
        <strain evidence="1 2">DSM 109652</strain>
    </source>
</reference>
<evidence type="ECO:0000313" key="2">
    <source>
        <dbReference type="Proteomes" id="UP000440066"/>
    </source>
</evidence>
<dbReference type="Gene3D" id="3.40.190.10">
    <property type="entry name" value="Periplasmic binding protein-like II"/>
    <property type="match status" value="1"/>
</dbReference>